<evidence type="ECO:0000313" key="8">
    <source>
        <dbReference type="EMBL" id="RPJ65009.1"/>
    </source>
</evidence>
<evidence type="ECO:0000256" key="4">
    <source>
        <dbReference type="ARBA" id="ARBA00023136"/>
    </source>
</evidence>
<dbReference type="GO" id="GO:0005886">
    <property type="term" value="C:plasma membrane"/>
    <property type="evidence" value="ECO:0007669"/>
    <property type="project" value="UniProtKB-SubCell"/>
</dbReference>
<keyword evidence="8" id="KW-0966">Cell projection</keyword>
<comment type="subcellular location">
    <subcellularLocation>
        <location evidence="7">Cell membrane</location>
    </subcellularLocation>
    <subcellularLocation>
        <location evidence="7">Bacterial flagellum basal body</location>
    </subcellularLocation>
</comment>
<dbReference type="PANTHER" id="PTHR38766:SF1">
    <property type="entry name" value="FLAGELLAR PROTEIN FLIO"/>
    <property type="match status" value="1"/>
</dbReference>
<reference evidence="8 9" key="1">
    <citation type="submission" date="2018-11" db="EMBL/GenBank/DDBJ databases">
        <authorList>
            <person name="Ye M.-Q."/>
            <person name="Du Z.-J."/>
        </authorList>
    </citation>
    <scope>NUCLEOTIDE SEQUENCE [LARGE SCALE GENOMIC DNA]</scope>
    <source>
        <strain evidence="8 9">U0105</strain>
    </source>
</reference>
<dbReference type="PANTHER" id="PTHR38766">
    <property type="entry name" value="FLAGELLAR PROTEIN FLIO"/>
    <property type="match status" value="1"/>
</dbReference>
<keyword evidence="8" id="KW-0282">Flagellum</keyword>
<evidence type="ECO:0000256" key="3">
    <source>
        <dbReference type="ARBA" id="ARBA00022989"/>
    </source>
</evidence>
<keyword evidence="8" id="KW-0969">Cilium</keyword>
<comment type="caution">
    <text evidence="8">The sequence shown here is derived from an EMBL/GenBank/DDBJ whole genome shotgun (WGS) entry which is preliminary data.</text>
</comment>
<protein>
    <recommendedName>
        <fullName evidence="7">Flagellar protein</fullName>
    </recommendedName>
</protein>
<keyword evidence="1 7" id="KW-1003">Cell membrane</keyword>
<evidence type="ECO:0000256" key="1">
    <source>
        <dbReference type="ARBA" id="ARBA00022475"/>
    </source>
</evidence>
<evidence type="ECO:0000256" key="5">
    <source>
        <dbReference type="ARBA" id="ARBA00023143"/>
    </source>
</evidence>
<evidence type="ECO:0000256" key="2">
    <source>
        <dbReference type="ARBA" id="ARBA00022692"/>
    </source>
</evidence>
<organism evidence="8 9">
    <name type="scientific">Alteromonas sediminis</name>
    <dbReference type="NCBI Taxonomy" id="2259342"/>
    <lineage>
        <taxon>Bacteria</taxon>
        <taxon>Pseudomonadati</taxon>
        <taxon>Pseudomonadota</taxon>
        <taxon>Gammaproteobacteria</taxon>
        <taxon>Alteromonadales</taxon>
        <taxon>Alteromonadaceae</taxon>
        <taxon>Alteromonas/Salinimonas group</taxon>
        <taxon>Alteromonas</taxon>
    </lineage>
</organism>
<keyword evidence="5 7" id="KW-0975">Bacterial flagellum</keyword>
<feature type="transmembrane region" description="Helical" evidence="7">
    <location>
        <begin position="51"/>
        <end position="71"/>
    </location>
</feature>
<dbReference type="OrthoDB" id="9342590at2"/>
<dbReference type="GO" id="GO:0009425">
    <property type="term" value="C:bacterial-type flagellum basal body"/>
    <property type="evidence" value="ECO:0007669"/>
    <property type="project" value="UniProtKB-SubCell"/>
</dbReference>
<gene>
    <name evidence="8" type="primary">fliO</name>
    <name evidence="8" type="ORF">DRW07_16960</name>
</gene>
<evidence type="ECO:0000313" key="9">
    <source>
        <dbReference type="Proteomes" id="UP000275281"/>
    </source>
</evidence>
<dbReference type="InterPro" id="IPR052205">
    <property type="entry name" value="FliO/MopB"/>
</dbReference>
<dbReference type="NCBIfam" id="TIGR03500">
    <property type="entry name" value="FliO_TIGR"/>
    <property type="match status" value="1"/>
</dbReference>
<keyword evidence="2 7" id="KW-0812">Transmembrane</keyword>
<sequence>MLLAKSRESKNLDKSYLKSIGYYSLFSLFSTRVSAQESASPSTSVSDFGTLLSISLSLFVVLALIFGLAYLMRRFTVTSSGNGQMKVVASMMAGAKERIMVLQVGDEQHLIGITPNNINHLSTLKAPLETQKPTSLPADGTFKDKLVEAMAARIKPEKKHD</sequence>
<keyword evidence="3 7" id="KW-1133">Transmembrane helix</keyword>
<evidence type="ECO:0000256" key="7">
    <source>
        <dbReference type="RuleBase" id="RU362064"/>
    </source>
</evidence>
<dbReference type="InterPro" id="IPR022781">
    <property type="entry name" value="Flagellar_biosynth_FliO"/>
</dbReference>
<proteinExistence type="inferred from homology"/>
<dbReference type="Pfam" id="PF04347">
    <property type="entry name" value="FliO"/>
    <property type="match status" value="1"/>
</dbReference>
<dbReference type="Proteomes" id="UP000275281">
    <property type="component" value="Unassembled WGS sequence"/>
</dbReference>
<dbReference type="GO" id="GO:0044781">
    <property type="term" value="P:bacterial-type flagellum organization"/>
    <property type="evidence" value="ECO:0007669"/>
    <property type="project" value="UniProtKB-UniRule"/>
</dbReference>
<accession>A0A3N5Y4G4</accession>
<dbReference type="AlphaFoldDB" id="A0A3N5Y4G4"/>
<comment type="similarity">
    <text evidence="6 7">Belongs to the FliO/MopB family.</text>
</comment>
<dbReference type="EMBL" id="RPOK01000006">
    <property type="protein sequence ID" value="RPJ65009.1"/>
    <property type="molecule type" value="Genomic_DNA"/>
</dbReference>
<keyword evidence="4 7" id="KW-0472">Membrane</keyword>
<evidence type="ECO:0000256" key="6">
    <source>
        <dbReference type="ARBA" id="ARBA00037937"/>
    </source>
</evidence>
<name>A0A3N5Y4G4_9ALTE</name>
<keyword evidence="9" id="KW-1185">Reference proteome</keyword>